<evidence type="ECO:0000313" key="2">
    <source>
        <dbReference type="EMBL" id="GAA0154163.1"/>
    </source>
</evidence>
<comment type="caution">
    <text evidence="2">The sequence shown here is derived from an EMBL/GenBank/DDBJ whole genome shotgun (WGS) entry which is preliminary data.</text>
</comment>
<dbReference type="Proteomes" id="UP001454036">
    <property type="component" value="Unassembled WGS sequence"/>
</dbReference>
<reference evidence="2 3" key="1">
    <citation type="submission" date="2024-01" db="EMBL/GenBank/DDBJ databases">
        <title>The complete chloroplast genome sequence of Lithospermum erythrorhizon: insights into the phylogenetic relationship among Boraginaceae species and the maternal lineages of purple gromwells.</title>
        <authorList>
            <person name="Okada T."/>
            <person name="Watanabe K."/>
        </authorList>
    </citation>
    <scope>NUCLEOTIDE SEQUENCE [LARGE SCALE GENOMIC DNA]</scope>
</reference>
<name>A0AAV3PS88_LITER</name>
<gene>
    <name evidence="2" type="ORF">LIER_12226</name>
</gene>
<organism evidence="2 3">
    <name type="scientific">Lithospermum erythrorhizon</name>
    <name type="common">Purple gromwell</name>
    <name type="synonym">Lithospermum officinale var. erythrorhizon</name>
    <dbReference type="NCBI Taxonomy" id="34254"/>
    <lineage>
        <taxon>Eukaryota</taxon>
        <taxon>Viridiplantae</taxon>
        <taxon>Streptophyta</taxon>
        <taxon>Embryophyta</taxon>
        <taxon>Tracheophyta</taxon>
        <taxon>Spermatophyta</taxon>
        <taxon>Magnoliopsida</taxon>
        <taxon>eudicotyledons</taxon>
        <taxon>Gunneridae</taxon>
        <taxon>Pentapetalae</taxon>
        <taxon>asterids</taxon>
        <taxon>lamiids</taxon>
        <taxon>Boraginales</taxon>
        <taxon>Boraginaceae</taxon>
        <taxon>Boraginoideae</taxon>
        <taxon>Lithospermeae</taxon>
        <taxon>Lithospermum</taxon>
    </lineage>
</organism>
<evidence type="ECO:0000256" key="1">
    <source>
        <dbReference type="SAM" id="MobiDB-lite"/>
    </source>
</evidence>
<feature type="region of interest" description="Disordered" evidence="1">
    <location>
        <begin position="59"/>
        <end position="82"/>
    </location>
</feature>
<protein>
    <submittedName>
        <fullName evidence="2">Uncharacterized protein</fullName>
    </submittedName>
</protein>
<sequence length="125" mass="14532">MEFNVILGANPKIVVIAFVEGLRLSKFKESLLKRKSQDLEEVNEWAYKYIRIEEIDKRAEKGRGKRPIDSHGRRSPELKRRSALDRIRAPDRAYSRTDLPRGSAFSSGNVFLEIEDRRLLPLPPR</sequence>
<keyword evidence="3" id="KW-1185">Reference proteome</keyword>
<dbReference type="AlphaFoldDB" id="A0AAV3PS88"/>
<accession>A0AAV3PS88</accession>
<dbReference type="EMBL" id="BAABME010002333">
    <property type="protein sequence ID" value="GAA0154163.1"/>
    <property type="molecule type" value="Genomic_DNA"/>
</dbReference>
<evidence type="ECO:0000313" key="3">
    <source>
        <dbReference type="Proteomes" id="UP001454036"/>
    </source>
</evidence>
<proteinExistence type="predicted"/>